<dbReference type="Proteomes" id="UP000315400">
    <property type="component" value="Unassembled WGS sequence"/>
</dbReference>
<evidence type="ECO:0000313" key="3">
    <source>
        <dbReference type="Proteomes" id="UP000315400"/>
    </source>
</evidence>
<feature type="compositionally biased region" description="Basic and acidic residues" evidence="1">
    <location>
        <begin position="25"/>
        <end position="37"/>
    </location>
</feature>
<reference evidence="2 3" key="1">
    <citation type="submission" date="2019-06" db="EMBL/GenBank/DDBJ databases">
        <title>Metagenome assembled Genome of Spiribacter salinus SL48-SHIP from the microbial mat of Salt Lake 48 (Novosibirsk region, Russia).</title>
        <authorList>
            <person name="Shipova A."/>
            <person name="Rozanov A.S."/>
            <person name="Bryanskaya A.V."/>
            <person name="Peltek S.E."/>
        </authorList>
    </citation>
    <scope>NUCLEOTIDE SEQUENCE [LARGE SCALE GENOMIC DNA]</scope>
    <source>
        <strain evidence="2">SL48-SHIP-2</strain>
    </source>
</reference>
<dbReference type="AlphaFoldDB" id="A0A540VQU5"/>
<evidence type="ECO:0000313" key="2">
    <source>
        <dbReference type="EMBL" id="TQE99139.1"/>
    </source>
</evidence>
<feature type="region of interest" description="Disordered" evidence="1">
    <location>
        <begin position="25"/>
        <end position="44"/>
    </location>
</feature>
<name>A0A540VQU5_9GAMM</name>
<organism evidence="2 3">
    <name type="scientific">Spiribacter salinus</name>
    <dbReference type="NCBI Taxonomy" id="1335746"/>
    <lineage>
        <taxon>Bacteria</taxon>
        <taxon>Pseudomonadati</taxon>
        <taxon>Pseudomonadota</taxon>
        <taxon>Gammaproteobacteria</taxon>
        <taxon>Chromatiales</taxon>
        <taxon>Ectothiorhodospiraceae</taxon>
        <taxon>Spiribacter</taxon>
    </lineage>
</organism>
<accession>A0A540VQU5</accession>
<sequence length="44" mass="5124">MDYNQVRPHSALGWSTPADYARKHAVSGDRRRLKEPDFSSNGWY</sequence>
<evidence type="ECO:0000256" key="1">
    <source>
        <dbReference type="SAM" id="MobiDB-lite"/>
    </source>
</evidence>
<protein>
    <submittedName>
        <fullName evidence="2">Transposase</fullName>
    </submittedName>
</protein>
<gene>
    <name evidence="2" type="ORF">FKY71_10195</name>
</gene>
<comment type="caution">
    <text evidence="2">The sequence shown here is derived from an EMBL/GenBank/DDBJ whole genome shotgun (WGS) entry which is preliminary data.</text>
</comment>
<dbReference type="EMBL" id="VIFK01000089">
    <property type="protein sequence ID" value="TQE99139.1"/>
    <property type="molecule type" value="Genomic_DNA"/>
</dbReference>
<proteinExistence type="predicted"/>